<gene>
    <name evidence="2" type="ORF">GCM10011515_15830</name>
</gene>
<dbReference type="EMBL" id="BMKL01000001">
    <property type="protein sequence ID" value="GGD96882.1"/>
    <property type="molecule type" value="Genomic_DNA"/>
</dbReference>
<dbReference type="SUPFAM" id="SSF54593">
    <property type="entry name" value="Glyoxalase/Bleomycin resistance protein/Dihydroxybiphenyl dioxygenase"/>
    <property type="match status" value="1"/>
</dbReference>
<dbReference type="Gene3D" id="3.10.180.10">
    <property type="entry name" value="2,3-Dihydroxybiphenyl 1,2-Dioxygenase, domain 1"/>
    <property type="match status" value="1"/>
</dbReference>
<proteinExistence type="predicted"/>
<dbReference type="PANTHER" id="PTHR39175">
    <property type="entry name" value="FAMILY PROTEIN, PUTATIVE (AFU_ORTHOLOGUE AFUA_3G15060)-RELATED"/>
    <property type="match status" value="1"/>
</dbReference>
<dbReference type="InterPro" id="IPR029068">
    <property type="entry name" value="Glyas_Bleomycin-R_OHBP_Dase"/>
</dbReference>
<organism evidence="2 3">
    <name type="scientific">Tsuneonella deserti</name>
    <dbReference type="NCBI Taxonomy" id="2035528"/>
    <lineage>
        <taxon>Bacteria</taxon>
        <taxon>Pseudomonadati</taxon>
        <taxon>Pseudomonadota</taxon>
        <taxon>Alphaproteobacteria</taxon>
        <taxon>Sphingomonadales</taxon>
        <taxon>Erythrobacteraceae</taxon>
        <taxon>Tsuneonella</taxon>
    </lineage>
</organism>
<name>A0ABQ1S7E8_9SPHN</name>
<dbReference type="InterPro" id="IPR037523">
    <property type="entry name" value="VOC_core"/>
</dbReference>
<dbReference type="PANTHER" id="PTHR39175:SF1">
    <property type="entry name" value="FAMILY PROTEIN, PUTATIVE (AFU_ORTHOLOGUE AFUA_3G15060)-RELATED"/>
    <property type="match status" value="1"/>
</dbReference>
<protein>
    <submittedName>
        <fullName evidence="2">Glyoxalase</fullName>
    </submittedName>
</protein>
<dbReference type="PROSITE" id="PS51819">
    <property type="entry name" value="VOC"/>
    <property type="match status" value="1"/>
</dbReference>
<evidence type="ECO:0000313" key="3">
    <source>
        <dbReference type="Proteomes" id="UP000619041"/>
    </source>
</evidence>
<evidence type="ECO:0000313" key="2">
    <source>
        <dbReference type="EMBL" id="GGD96882.1"/>
    </source>
</evidence>
<evidence type="ECO:0000259" key="1">
    <source>
        <dbReference type="PROSITE" id="PS51819"/>
    </source>
</evidence>
<sequence length="142" mass="15044">MTRSRKPNACDAEVIVGFDHVQLSMPTGGEEQARAFYCGVLGFTEREKPAALAGRGGCWFQSAGAELHLGVADPFHPSAKAHPALLVSDLDALRAAFDRTGVPFTEGIPLPGYVRGDVRDPFGNRIELMQKIGDGSSSGTDG</sequence>
<feature type="domain" description="VOC" evidence="1">
    <location>
        <begin position="17"/>
        <end position="131"/>
    </location>
</feature>
<comment type="caution">
    <text evidence="2">The sequence shown here is derived from an EMBL/GenBank/DDBJ whole genome shotgun (WGS) entry which is preliminary data.</text>
</comment>
<dbReference type="RefSeq" id="WP_229658507.1">
    <property type="nucleotide sequence ID" value="NZ_BMKL01000001.1"/>
</dbReference>
<reference evidence="3" key="1">
    <citation type="journal article" date="2019" name="Int. J. Syst. Evol. Microbiol.">
        <title>The Global Catalogue of Microorganisms (GCM) 10K type strain sequencing project: providing services to taxonomists for standard genome sequencing and annotation.</title>
        <authorList>
            <consortium name="The Broad Institute Genomics Platform"/>
            <consortium name="The Broad Institute Genome Sequencing Center for Infectious Disease"/>
            <person name="Wu L."/>
            <person name="Ma J."/>
        </authorList>
    </citation>
    <scope>NUCLEOTIDE SEQUENCE [LARGE SCALE GENOMIC DNA]</scope>
    <source>
        <strain evidence="3">CGMCC 1.15959</strain>
    </source>
</reference>
<dbReference type="Proteomes" id="UP000619041">
    <property type="component" value="Unassembled WGS sequence"/>
</dbReference>
<dbReference type="Pfam" id="PF00903">
    <property type="entry name" value="Glyoxalase"/>
    <property type="match status" value="1"/>
</dbReference>
<dbReference type="InterPro" id="IPR004360">
    <property type="entry name" value="Glyas_Fos-R_dOase_dom"/>
</dbReference>
<keyword evidence="3" id="KW-1185">Reference proteome</keyword>
<accession>A0ABQ1S7E8</accession>